<dbReference type="Proteomes" id="UP001180616">
    <property type="component" value="Chromosome"/>
</dbReference>
<dbReference type="SUPFAM" id="SSF52540">
    <property type="entry name" value="P-loop containing nucleoside triphosphate hydrolases"/>
    <property type="match status" value="1"/>
</dbReference>
<dbReference type="Pfam" id="PF13175">
    <property type="entry name" value="AAA_15"/>
    <property type="match status" value="2"/>
</dbReference>
<dbReference type="PANTHER" id="PTHR43581">
    <property type="entry name" value="ATP/GTP PHOSPHATASE"/>
    <property type="match status" value="1"/>
</dbReference>
<evidence type="ECO:0000259" key="1">
    <source>
        <dbReference type="Pfam" id="PF13175"/>
    </source>
</evidence>
<dbReference type="InterPro" id="IPR041685">
    <property type="entry name" value="AAA_GajA/Old/RecF-like"/>
</dbReference>
<dbReference type="GO" id="GO:0005524">
    <property type="term" value="F:ATP binding"/>
    <property type="evidence" value="ECO:0007669"/>
    <property type="project" value="UniProtKB-KW"/>
</dbReference>
<reference evidence="2" key="1">
    <citation type="submission" date="2023-09" db="EMBL/GenBank/DDBJ databases">
        <authorList>
            <consortium name="CW5 consortium"/>
            <person name="Lu C.-W."/>
        </authorList>
    </citation>
    <scope>NUCLEOTIDE SEQUENCE</scope>
    <source>
        <strain evidence="2">KPS</strain>
    </source>
</reference>
<accession>A0ABY9R019</accession>
<gene>
    <name evidence="2" type="ORF">KPS_002867</name>
</gene>
<protein>
    <submittedName>
        <fullName evidence="2">ATP-binding protein</fullName>
    </submittedName>
</protein>
<feature type="domain" description="Endonuclease GajA/Old nuclease/RecF-like AAA" evidence="1">
    <location>
        <begin position="1"/>
        <end position="88"/>
    </location>
</feature>
<sequence length="634" mass="72392">MNFKYVDIENYRSIKKATIEFRNNFMILIGENESGKSNLLKALSLFTADDCGVDDLRMPRYDDDANIDGCIKFGIALDDKDINAIKSQIKKEIIGYNRKSVVIKNVGYDIAGYIDAYCRSVEWVCYFCTGVAKVVPRTGVKFGSISGVICYRVSRECPPDVFVGKVALRDYEFAVTDVVIDGNGVDVVSVEDVLEYVDEMIERYIERSLPSIVRWKYSDASLLPATVDSKSFFESPDLCVPLKNMFIASGYKDSSEITAKYLSLMGNRIAYKNMLRHVADIASKVLDRIWPDKNVSFDLYPDGRNICCAVRDHYNVYDINVRSDGFKRMIAFILDIAAISRNGKFENCFIVMDEPDIGLHPAAIRMLRKELCDLSGKVQIFISTHSTHMIDRDNMDRHLIVRRSDEITTVEIPGESNFYQEEVLYGALTDSIFSVLKKKNIIIEGWYDKKLFSAAIARYAEDEYLFNKFSDVGVCYAGGCKNVKNITPVFEAARRECIVLSDSDDVAKRCQKEFKLSNMHGRWFTYDELLQNVEFVTAEDFIDREYFSSSVTSVVNKMKMDSSLCDFEDIANGNRIYKISSRMSKANMSAEIIKKFLQELKSDIFEEIIWEHVSDSYYVMLERILAEMDANGVK</sequence>
<evidence type="ECO:0000313" key="3">
    <source>
        <dbReference type="Proteomes" id="UP001180616"/>
    </source>
</evidence>
<keyword evidence="2" id="KW-0067">ATP-binding</keyword>
<dbReference type="EMBL" id="CP133659">
    <property type="protein sequence ID" value="WMW64804.1"/>
    <property type="molecule type" value="Genomic_DNA"/>
</dbReference>
<evidence type="ECO:0000313" key="2">
    <source>
        <dbReference type="EMBL" id="WMW64804.1"/>
    </source>
</evidence>
<keyword evidence="2" id="KW-0547">Nucleotide-binding</keyword>
<keyword evidence="3" id="KW-1185">Reference proteome</keyword>
<dbReference type="InterPro" id="IPR051396">
    <property type="entry name" value="Bact_Antivir_Def_Nuclease"/>
</dbReference>
<organism evidence="2 3">
    <name type="scientific">Nitratidesulfovibrio liaohensis</name>
    <dbReference type="NCBI Taxonomy" id="2604158"/>
    <lineage>
        <taxon>Bacteria</taxon>
        <taxon>Pseudomonadati</taxon>
        <taxon>Thermodesulfobacteriota</taxon>
        <taxon>Desulfovibrionia</taxon>
        <taxon>Desulfovibrionales</taxon>
        <taxon>Desulfovibrionaceae</taxon>
        <taxon>Nitratidesulfovibrio</taxon>
    </lineage>
</organism>
<dbReference type="PANTHER" id="PTHR43581:SF4">
    <property type="entry name" value="ATP_GTP PHOSPHATASE"/>
    <property type="match status" value="1"/>
</dbReference>
<name>A0ABY9R019_9BACT</name>
<feature type="domain" description="Endonuclease GajA/Old nuclease/RecF-like AAA" evidence="1">
    <location>
        <begin position="307"/>
        <end position="390"/>
    </location>
</feature>
<dbReference type="InterPro" id="IPR027417">
    <property type="entry name" value="P-loop_NTPase"/>
</dbReference>
<proteinExistence type="predicted"/>
<dbReference type="Gene3D" id="3.40.50.300">
    <property type="entry name" value="P-loop containing nucleotide triphosphate hydrolases"/>
    <property type="match status" value="2"/>
</dbReference>
<dbReference type="RefSeq" id="WP_309540870.1">
    <property type="nucleotide sequence ID" value="NZ_CP133659.1"/>
</dbReference>